<proteinExistence type="predicted"/>
<evidence type="ECO:0000313" key="1">
    <source>
        <dbReference type="EMBL" id="KHN70557.1"/>
    </source>
</evidence>
<dbReference type="InParanoid" id="A0A0B2UNA7"/>
<dbReference type="Proteomes" id="UP000031056">
    <property type="component" value="Unassembled WGS sequence"/>
</dbReference>
<organism evidence="1 2">
    <name type="scientific">Ordospora colligata OC4</name>
    <dbReference type="NCBI Taxonomy" id="1354746"/>
    <lineage>
        <taxon>Eukaryota</taxon>
        <taxon>Fungi</taxon>
        <taxon>Fungi incertae sedis</taxon>
        <taxon>Microsporidia</taxon>
        <taxon>Ordosporidae</taxon>
        <taxon>Ordospora</taxon>
    </lineage>
</organism>
<keyword evidence="2" id="KW-1185">Reference proteome</keyword>
<accession>A0A0B2UNA7</accession>
<dbReference type="AlphaFoldDB" id="A0A0B2UNA7"/>
<sequence>MNIFIIYTASCRTVLRTEDINAIDQVDSDKVKGMNGALSNNDDNVEAIDQPDNDKADAMDRAIILNNNDIGVMDKTIAEEQFSKAFCDTIDVEDNRRVDAQTYFSVARKVLEILLEDGNHYIEKIIEDIFKTPLHSTQTGNDAKLQERVKNKLLDMIKQIIINLQIMLFDNPEGLRIILNTNTNNEEDMITQKLPKELGKELLAMDSIPGFLIGHEIGNYQNIIEISNEINQKNEAFKLKITVPIYKGWKSAGDPTCCISTYILYAVFCVGLKAEPYSRTQSTSV</sequence>
<dbReference type="RefSeq" id="XP_014564599.1">
    <property type="nucleotide sequence ID" value="XM_014709113.1"/>
</dbReference>
<gene>
    <name evidence="1" type="ORF">M896_012130</name>
</gene>
<dbReference type="GeneID" id="26261056"/>
<dbReference type="EMBL" id="JOKQ01000001">
    <property type="protein sequence ID" value="KHN70557.1"/>
    <property type="molecule type" value="Genomic_DNA"/>
</dbReference>
<reference evidence="1 2" key="1">
    <citation type="journal article" date="2014" name="MBio">
        <title>The Ordospora colligata genome; evolution of extreme reduction in microsporidia and host-to-parasite horizontal gene transfer.</title>
        <authorList>
            <person name="Pombert J.-F."/>
            <person name="Haag K.L."/>
            <person name="Beidas S."/>
            <person name="Ebert D."/>
            <person name="Keeling P.J."/>
        </authorList>
    </citation>
    <scope>NUCLEOTIDE SEQUENCE [LARGE SCALE GENOMIC DNA]</scope>
    <source>
        <strain evidence="1 2">OC4</strain>
    </source>
</reference>
<evidence type="ECO:0000313" key="2">
    <source>
        <dbReference type="Proteomes" id="UP000031056"/>
    </source>
</evidence>
<dbReference type="HOGENOM" id="CLU_976947_0_0_1"/>
<name>A0A0B2UNA7_9MICR</name>
<dbReference type="VEuPathDB" id="MicrosporidiaDB:M896_012130"/>
<comment type="caution">
    <text evidence="1">The sequence shown here is derived from an EMBL/GenBank/DDBJ whole genome shotgun (WGS) entry which is preliminary data.</text>
</comment>
<protein>
    <submittedName>
        <fullName evidence="1">Uncharacterized protein</fullName>
    </submittedName>
</protein>